<dbReference type="InterPro" id="IPR013321">
    <property type="entry name" value="Arc_rbn_hlx_hlx"/>
</dbReference>
<name>A0ABU0C8Z3_9BRAD</name>
<dbReference type="InterPro" id="IPR053853">
    <property type="entry name" value="FitA-like_RHH"/>
</dbReference>
<proteinExistence type="predicted"/>
<dbReference type="EMBL" id="JAUSUK010000002">
    <property type="protein sequence ID" value="MDQ0326424.1"/>
    <property type="molecule type" value="Genomic_DNA"/>
</dbReference>
<dbReference type="Pfam" id="PF22513">
    <property type="entry name" value="FitA-like_RHH"/>
    <property type="match status" value="1"/>
</dbReference>
<dbReference type="SUPFAM" id="SSF47598">
    <property type="entry name" value="Ribbon-helix-helix"/>
    <property type="match status" value="1"/>
</dbReference>
<reference evidence="2 3" key="1">
    <citation type="submission" date="2023-07" db="EMBL/GenBank/DDBJ databases">
        <title>Genomic Encyclopedia of Type Strains, Phase IV (KMG-IV): sequencing the most valuable type-strain genomes for metagenomic binning, comparative biology and taxonomic classification.</title>
        <authorList>
            <person name="Goeker M."/>
        </authorList>
    </citation>
    <scope>NUCLEOTIDE SEQUENCE [LARGE SCALE GENOMIC DNA]</scope>
    <source>
        <strain evidence="2 3">DSM 11549</strain>
    </source>
</reference>
<protein>
    <submittedName>
        <fullName evidence="2">Plasmid stability protein</fullName>
    </submittedName>
</protein>
<evidence type="ECO:0000313" key="2">
    <source>
        <dbReference type="EMBL" id="MDQ0326424.1"/>
    </source>
</evidence>
<keyword evidence="3" id="KW-1185">Reference proteome</keyword>
<dbReference type="Gene3D" id="1.10.1220.10">
    <property type="entry name" value="Met repressor-like"/>
    <property type="match status" value="1"/>
</dbReference>
<evidence type="ECO:0000313" key="3">
    <source>
        <dbReference type="Proteomes" id="UP001230253"/>
    </source>
</evidence>
<comment type="caution">
    <text evidence="2">The sequence shown here is derived from an EMBL/GenBank/DDBJ whole genome shotgun (WGS) entry which is preliminary data.</text>
</comment>
<feature type="domain" description="Antitoxin FitA-like ribbon-helix-helix" evidence="1">
    <location>
        <begin position="2"/>
        <end position="40"/>
    </location>
</feature>
<dbReference type="InterPro" id="IPR010985">
    <property type="entry name" value="Ribbon_hlx_hlx"/>
</dbReference>
<organism evidence="2 3">
    <name type="scientific">Rhodopseudomonas julia</name>
    <dbReference type="NCBI Taxonomy" id="200617"/>
    <lineage>
        <taxon>Bacteria</taxon>
        <taxon>Pseudomonadati</taxon>
        <taxon>Pseudomonadota</taxon>
        <taxon>Alphaproteobacteria</taxon>
        <taxon>Hyphomicrobiales</taxon>
        <taxon>Nitrobacteraceae</taxon>
        <taxon>Rhodopseudomonas</taxon>
    </lineage>
</organism>
<sequence length="84" mass="9128">MPAVTIRNLSDETHRALKVRAAQHGRSTEAEMRDILEAAVRPAERLRLGSALSALSREAGLTNADFEALEQARDKTAATPMSVE</sequence>
<gene>
    <name evidence="2" type="ORF">J2R99_002293</name>
</gene>
<dbReference type="RefSeq" id="WP_307154605.1">
    <property type="nucleotide sequence ID" value="NZ_JAUSUK010000002.1"/>
</dbReference>
<accession>A0ABU0C8Z3</accession>
<evidence type="ECO:0000259" key="1">
    <source>
        <dbReference type="Pfam" id="PF22513"/>
    </source>
</evidence>
<dbReference type="Proteomes" id="UP001230253">
    <property type="component" value="Unassembled WGS sequence"/>
</dbReference>